<feature type="domain" description="LysM" evidence="11">
    <location>
        <begin position="227"/>
        <end position="270"/>
    </location>
</feature>
<protein>
    <submittedName>
        <fullName evidence="13">LysM peptidoglycan-binding domain-containing protein</fullName>
    </submittedName>
</protein>
<dbReference type="RefSeq" id="WP_377938273.1">
    <property type="nucleotide sequence ID" value="NZ_JBHUMF010000035.1"/>
</dbReference>
<dbReference type="SUPFAM" id="SSF54001">
    <property type="entry name" value="Cysteine proteinases"/>
    <property type="match status" value="1"/>
</dbReference>
<proteinExistence type="inferred from homology"/>
<dbReference type="InterPro" id="IPR000064">
    <property type="entry name" value="NLP_P60_dom"/>
</dbReference>
<evidence type="ECO:0000256" key="5">
    <source>
        <dbReference type="ARBA" id="ARBA00022801"/>
    </source>
</evidence>
<feature type="domain" description="LysM" evidence="11">
    <location>
        <begin position="25"/>
        <end position="68"/>
    </location>
</feature>
<keyword evidence="14" id="KW-1185">Reference proteome</keyword>
<dbReference type="Gene3D" id="3.90.1720.10">
    <property type="entry name" value="endopeptidase domain like (from Nostoc punctiforme)"/>
    <property type="match status" value="1"/>
</dbReference>
<dbReference type="Proteomes" id="UP001597506">
    <property type="component" value="Unassembled WGS sequence"/>
</dbReference>
<dbReference type="PROSITE" id="PS50943">
    <property type="entry name" value="HTH_CROC1"/>
    <property type="match status" value="1"/>
</dbReference>
<evidence type="ECO:0000259" key="10">
    <source>
        <dbReference type="PROSITE" id="PS50943"/>
    </source>
</evidence>
<dbReference type="Pfam" id="PF01476">
    <property type="entry name" value="LysM"/>
    <property type="match status" value="4"/>
</dbReference>
<evidence type="ECO:0000313" key="13">
    <source>
        <dbReference type="EMBL" id="MFD2683192.1"/>
    </source>
</evidence>
<feature type="domain" description="LysM" evidence="11">
    <location>
        <begin position="156"/>
        <end position="199"/>
    </location>
</feature>
<dbReference type="Pfam" id="PF00877">
    <property type="entry name" value="NLPC_P60"/>
    <property type="match status" value="1"/>
</dbReference>
<organism evidence="13 14">
    <name type="scientific">Bacillus seohaeanensis</name>
    <dbReference type="NCBI Taxonomy" id="284580"/>
    <lineage>
        <taxon>Bacteria</taxon>
        <taxon>Bacillati</taxon>
        <taxon>Bacillota</taxon>
        <taxon>Bacilli</taxon>
        <taxon>Bacillales</taxon>
        <taxon>Bacillaceae</taxon>
        <taxon>Bacillus</taxon>
    </lineage>
</organism>
<dbReference type="InterPro" id="IPR018392">
    <property type="entry name" value="LysM"/>
</dbReference>
<dbReference type="CDD" id="cd00118">
    <property type="entry name" value="LysM"/>
    <property type="match status" value="4"/>
</dbReference>
<feature type="region of interest" description="Disordered" evidence="8">
    <location>
        <begin position="131"/>
        <end position="156"/>
    </location>
</feature>
<evidence type="ECO:0000256" key="2">
    <source>
        <dbReference type="ARBA" id="ARBA00022670"/>
    </source>
</evidence>
<feature type="compositionally biased region" description="Low complexity" evidence="8">
    <location>
        <begin position="139"/>
        <end position="156"/>
    </location>
</feature>
<evidence type="ECO:0000313" key="14">
    <source>
        <dbReference type="Proteomes" id="UP001597506"/>
    </source>
</evidence>
<evidence type="ECO:0000256" key="8">
    <source>
        <dbReference type="SAM" id="MobiDB-lite"/>
    </source>
</evidence>
<evidence type="ECO:0000259" key="12">
    <source>
        <dbReference type="PROSITE" id="PS51935"/>
    </source>
</evidence>
<dbReference type="PANTHER" id="PTHR33734:SF22">
    <property type="entry name" value="MEMBRANE-BOUND LYTIC MUREIN TRANSGLYCOSYLASE D"/>
    <property type="match status" value="1"/>
</dbReference>
<dbReference type="EMBL" id="JBHUMF010000035">
    <property type="protein sequence ID" value="MFD2683192.1"/>
    <property type="molecule type" value="Genomic_DNA"/>
</dbReference>
<dbReference type="SMART" id="SM00257">
    <property type="entry name" value="LysM"/>
    <property type="match status" value="4"/>
</dbReference>
<comment type="caution">
    <text evidence="13">The sequence shown here is derived from an EMBL/GenBank/DDBJ whole genome shotgun (WGS) entry which is preliminary data.</text>
</comment>
<feature type="compositionally biased region" description="Pro residues" evidence="8">
    <location>
        <begin position="209"/>
        <end position="220"/>
    </location>
</feature>
<dbReference type="PROSITE" id="PS51782">
    <property type="entry name" value="LYSM"/>
    <property type="match status" value="4"/>
</dbReference>
<dbReference type="PANTHER" id="PTHR33734">
    <property type="entry name" value="LYSM DOMAIN-CONTAINING GPI-ANCHORED PROTEIN 2"/>
    <property type="match status" value="1"/>
</dbReference>
<evidence type="ECO:0000256" key="7">
    <source>
        <dbReference type="ARBA" id="ARBA00023316"/>
    </source>
</evidence>
<evidence type="ECO:0000256" key="4">
    <source>
        <dbReference type="ARBA" id="ARBA00022737"/>
    </source>
</evidence>
<feature type="signal peptide" evidence="9">
    <location>
        <begin position="1"/>
        <end position="22"/>
    </location>
</feature>
<comment type="similarity">
    <text evidence="1">Belongs to the peptidase C40 family.</text>
</comment>
<feature type="domain" description="NlpC/P60" evidence="12">
    <location>
        <begin position="283"/>
        <end position="403"/>
    </location>
</feature>
<keyword evidence="4" id="KW-0677">Repeat</keyword>
<feature type="chain" id="PRO_5046362266" evidence="9">
    <location>
        <begin position="23"/>
        <end position="403"/>
    </location>
</feature>
<keyword evidence="3 9" id="KW-0732">Signal</keyword>
<evidence type="ECO:0000256" key="1">
    <source>
        <dbReference type="ARBA" id="ARBA00007074"/>
    </source>
</evidence>
<keyword evidence="5" id="KW-0378">Hydrolase</keyword>
<keyword evidence="7" id="KW-0961">Cell wall biogenesis/degradation</keyword>
<feature type="domain" description="LysM" evidence="11">
    <location>
        <begin position="89"/>
        <end position="132"/>
    </location>
</feature>
<reference evidence="14" key="1">
    <citation type="journal article" date="2019" name="Int. J. Syst. Evol. Microbiol.">
        <title>The Global Catalogue of Microorganisms (GCM) 10K type strain sequencing project: providing services to taxonomists for standard genome sequencing and annotation.</title>
        <authorList>
            <consortium name="The Broad Institute Genomics Platform"/>
            <consortium name="The Broad Institute Genome Sequencing Center for Infectious Disease"/>
            <person name="Wu L."/>
            <person name="Ma J."/>
        </authorList>
    </citation>
    <scope>NUCLEOTIDE SEQUENCE [LARGE SCALE GENOMIC DNA]</scope>
    <source>
        <strain evidence="14">KCTC 3913</strain>
    </source>
</reference>
<feature type="domain" description="HTH cro/C1-type" evidence="10">
    <location>
        <begin position="225"/>
        <end position="251"/>
    </location>
</feature>
<gene>
    <name evidence="13" type="ORF">ACFSUL_20875</name>
</gene>
<dbReference type="InterPro" id="IPR036779">
    <property type="entry name" value="LysM_dom_sf"/>
</dbReference>
<dbReference type="Gene3D" id="3.10.350.10">
    <property type="entry name" value="LysM domain"/>
    <property type="match status" value="4"/>
</dbReference>
<keyword evidence="6" id="KW-0788">Thiol protease</keyword>
<dbReference type="SUPFAM" id="SSF54106">
    <property type="entry name" value="LysM domain"/>
    <property type="match status" value="4"/>
</dbReference>
<accession>A0ABW5RXK5</accession>
<feature type="region of interest" description="Disordered" evidence="8">
    <location>
        <begin position="199"/>
        <end position="227"/>
    </location>
</feature>
<evidence type="ECO:0000256" key="9">
    <source>
        <dbReference type="SAM" id="SignalP"/>
    </source>
</evidence>
<dbReference type="InterPro" id="IPR001387">
    <property type="entry name" value="Cro/C1-type_HTH"/>
</dbReference>
<keyword evidence="2" id="KW-0645">Protease</keyword>
<evidence type="ECO:0000256" key="6">
    <source>
        <dbReference type="ARBA" id="ARBA00022807"/>
    </source>
</evidence>
<name>A0ABW5RXK5_9BACI</name>
<sequence length="403" mass="43404">MKKSIVALSTTAVLLTSLPAAGQAASYTVQRGDSLYKIAQNYQTSVSAIKEINGLTSDMIFVKQKLTIPTTTTVSGNKPAAPEKVATTETYKVVAGDSLYKIAIKFGVSISDLKKWNGLNSDLIYPNQQVKVSASGEKPTTPSSPTQPPTTGSTTTVYTVQKGDTLSAIAVKHGTTVANLKAWNNLSSDIIYPNQKLKTKSSTGTLAPSPSPSPSKPVPSPGTTEKGQYTVQSGDTLGKIAGKYGVTVAEIKAWNNLSSDMIYVNQKLTLSKSGQSTDQVENNQPSSDLLTEAKKLLGTPYAWGGTTPSGFDCSGFIYYVFNQTGKSITRTNTDGYYNRSYYIHTPKPGDLVFFENTYKKGISHMGIYIGDDQFIHAGDSGVAISSVHNSYWKSKMDGYKRFY</sequence>
<dbReference type="InterPro" id="IPR038765">
    <property type="entry name" value="Papain-like_cys_pep_sf"/>
</dbReference>
<evidence type="ECO:0000259" key="11">
    <source>
        <dbReference type="PROSITE" id="PS51782"/>
    </source>
</evidence>
<evidence type="ECO:0000256" key="3">
    <source>
        <dbReference type="ARBA" id="ARBA00022729"/>
    </source>
</evidence>
<dbReference type="PROSITE" id="PS51935">
    <property type="entry name" value="NLPC_P60"/>
    <property type="match status" value="1"/>
</dbReference>